<gene>
    <name evidence="2" type="ORF">ACAOBT_LOCUS6450</name>
</gene>
<keyword evidence="3" id="KW-1185">Reference proteome</keyword>
<comment type="caution">
    <text evidence="2">The sequence shown here is derived from an EMBL/GenBank/DDBJ whole genome shotgun (WGS) entry which is preliminary data.</text>
</comment>
<organism evidence="2 3">
    <name type="scientific">Acanthoscelides obtectus</name>
    <name type="common">Bean weevil</name>
    <name type="synonym">Bruchus obtectus</name>
    <dbReference type="NCBI Taxonomy" id="200917"/>
    <lineage>
        <taxon>Eukaryota</taxon>
        <taxon>Metazoa</taxon>
        <taxon>Ecdysozoa</taxon>
        <taxon>Arthropoda</taxon>
        <taxon>Hexapoda</taxon>
        <taxon>Insecta</taxon>
        <taxon>Pterygota</taxon>
        <taxon>Neoptera</taxon>
        <taxon>Endopterygota</taxon>
        <taxon>Coleoptera</taxon>
        <taxon>Polyphaga</taxon>
        <taxon>Cucujiformia</taxon>
        <taxon>Chrysomeloidea</taxon>
        <taxon>Chrysomelidae</taxon>
        <taxon>Bruchinae</taxon>
        <taxon>Bruchini</taxon>
        <taxon>Acanthoscelides</taxon>
    </lineage>
</organism>
<dbReference type="EMBL" id="CAKOFQ010006727">
    <property type="protein sequence ID" value="CAH1965654.1"/>
    <property type="molecule type" value="Genomic_DNA"/>
</dbReference>
<evidence type="ECO:0000313" key="2">
    <source>
        <dbReference type="EMBL" id="CAH1965654.1"/>
    </source>
</evidence>
<dbReference type="Proteomes" id="UP001152888">
    <property type="component" value="Unassembled WGS sequence"/>
</dbReference>
<evidence type="ECO:0000256" key="1">
    <source>
        <dbReference type="SAM" id="MobiDB-lite"/>
    </source>
</evidence>
<sequence length="120" mass="13393">MLIFAGIYYQRERDRRRGQPHNRSSRSNSTPSTEAIPMSQRPSTPGSSARQSPIATKKEKHDLPPSYNTIPNSLSIGDFSPHHSAHGTLRREKPPPPQRTSSNPQGGTIKKRVQIQEISV</sequence>
<dbReference type="OrthoDB" id="3200163at2759"/>
<protein>
    <submittedName>
        <fullName evidence="2">Uncharacterized protein</fullName>
    </submittedName>
</protein>
<feature type="compositionally biased region" description="Polar residues" evidence="1">
    <location>
        <begin position="40"/>
        <end position="54"/>
    </location>
</feature>
<accession>A0A9P0K3H6</accession>
<proteinExistence type="predicted"/>
<dbReference type="AlphaFoldDB" id="A0A9P0K3H6"/>
<reference evidence="2" key="1">
    <citation type="submission" date="2022-03" db="EMBL/GenBank/DDBJ databases">
        <authorList>
            <person name="Sayadi A."/>
        </authorList>
    </citation>
    <scope>NUCLEOTIDE SEQUENCE</scope>
</reference>
<feature type="region of interest" description="Disordered" evidence="1">
    <location>
        <begin position="1"/>
        <end position="120"/>
    </location>
</feature>
<name>A0A9P0K3H6_ACAOB</name>
<feature type="compositionally biased region" description="Polar residues" evidence="1">
    <location>
        <begin position="66"/>
        <end position="75"/>
    </location>
</feature>
<evidence type="ECO:0000313" key="3">
    <source>
        <dbReference type="Proteomes" id="UP001152888"/>
    </source>
</evidence>